<evidence type="ECO:0000313" key="3">
    <source>
        <dbReference type="Proteomes" id="UP001497472"/>
    </source>
</evidence>
<keyword evidence="1" id="KW-0732">Signal</keyword>
<sequence length="188" mass="21903">MFRLSIYIFVLLVSAECGYHHSSKTGYQFKNNIGFQKLTKENCCPEDDTQKVSVNLKAANLLLKKFCNGKYNTREVYDEEVYRIKIKLKRHIEDLIQVKINYRVIYVILKLQDGYEIIDARILPQGLQTRNAVWKLDSDELIVSLPYKNERNLEVQLDCGGETQYPKSVVNVPLGVEYSIATDYRYGY</sequence>
<dbReference type="EMBL" id="CAVLEF010000004">
    <property type="protein sequence ID" value="CAK1543214.1"/>
    <property type="molecule type" value="Genomic_DNA"/>
</dbReference>
<proteinExistence type="predicted"/>
<evidence type="ECO:0000313" key="2">
    <source>
        <dbReference type="EMBL" id="CAK1543214.1"/>
    </source>
</evidence>
<evidence type="ECO:0000256" key="1">
    <source>
        <dbReference type="SAM" id="SignalP"/>
    </source>
</evidence>
<dbReference type="AlphaFoldDB" id="A0AAV1J465"/>
<feature type="chain" id="PRO_5043584052" evidence="1">
    <location>
        <begin position="16"/>
        <end position="188"/>
    </location>
</feature>
<protein>
    <submittedName>
        <fullName evidence="2">Uncharacterized protein</fullName>
    </submittedName>
</protein>
<accession>A0AAV1J465</accession>
<feature type="signal peptide" evidence="1">
    <location>
        <begin position="1"/>
        <end position="15"/>
    </location>
</feature>
<name>A0AAV1J465_9NEOP</name>
<gene>
    <name evidence="2" type="ORF">LNINA_LOCUS3045</name>
</gene>
<keyword evidence="3" id="KW-1185">Reference proteome</keyword>
<reference evidence="2 3" key="1">
    <citation type="submission" date="2023-11" db="EMBL/GenBank/DDBJ databases">
        <authorList>
            <person name="Okamura Y."/>
        </authorList>
    </citation>
    <scope>NUCLEOTIDE SEQUENCE [LARGE SCALE GENOMIC DNA]</scope>
</reference>
<comment type="caution">
    <text evidence="2">The sequence shown here is derived from an EMBL/GenBank/DDBJ whole genome shotgun (WGS) entry which is preliminary data.</text>
</comment>
<dbReference type="Proteomes" id="UP001497472">
    <property type="component" value="Unassembled WGS sequence"/>
</dbReference>
<organism evidence="2 3">
    <name type="scientific">Leptosia nina</name>
    <dbReference type="NCBI Taxonomy" id="320188"/>
    <lineage>
        <taxon>Eukaryota</taxon>
        <taxon>Metazoa</taxon>
        <taxon>Ecdysozoa</taxon>
        <taxon>Arthropoda</taxon>
        <taxon>Hexapoda</taxon>
        <taxon>Insecta</taxon>
        <taxon>Pterygota</taxon>
        <taxon>Neoptera</taxon>
        <taxon>Endopterygota</taxon>
        <taxon>Lepidoptera</taxon>
        <taxon>Glossata</taxon>
        <taxon>Ditrysia</taxon>
        <taxon>Papilionoidea</taxon>
        <taxon>Pieridae</taxon>
        <taxon>Pierinae</taxon>
        <taxon>Leptosia</taxon>
    </lineage>
</organism>